<name>A0A819AXN6_9BILA</name>
<gene>
    <name evidence="1" type="ORF">OKA104_LOCUS17552</name>
</gene>
<dbReference type="Proteomes" id="UP000663881">
    <property type="component" value="Unassembled WGS sequence"/>
</dbReference>
<accession>A0A819AXN6</accession>
<feature type="non-terminal residue" evidence="1">
    <location>
        <position position="1"/>
    </location>
</feature>
<evidence type="ECO:0000313" key="2">
    <source>
        <dbReference type="Proteomes" id="UP000663881"/>
    </source>
</evidence>
<evidence type="ECO:0000313" key="1">
    <source>
        <dbReference type="EMBL" id="CAF3784559.1"/>
    </source>
</evidence>
<dbReference type="EMBL" id="CAJOAY010001051">
    <property type="protein sequence ID" value="CAF3784559.1"/>
    <property type="molecule type" value="Genomic_DNA"/>
</dbReference>
<proteinExistence type="predicted"/>
<sequence length="1445" mass="160259">MLISMLVITITHTTDGYLPSHITFSIGVCNPIYSPSNEGNEISDITDCTSQLRLLGNPKQVTRVDIKTPKKHMKATNLINPNQNGMEFLTVETHTIDIVLASTLAIDSITFHSLSNIDSFIIQLHHSHRYYLEITSNIGSKSINKLGNVQANLIRIIILGTEDGFPPNHISLKIAACVPTRLPKIMASPFKNGSLDPISKDSFPSPSSVEISATVDVQLIQEPQIQILPSPILVAPIIEYVPSINLQPQYVENQIPVNVIQPETNLETPLQDIIQIPQPSYLIQSPSGYTCSLNYQINTNIHINNICTLSSPSSSIFDSTSSNSLFTDNGYSFESHHYPFQTIVISLKFTGYVQSLSLGSQSNVQRYGLRMFNPSRNVDDTYYSSIDPVTGQPIISNIHMSKVAIRLYINLYTTSDGRPPNNIQLNFNICFDLRSSSNSDEGLPERIVPSVPIRVRVPESVPIILTIPTTIIQQPISDNIIRTVPSGVVREIVPVKNQPSIYSSPLIFSQQEPVVLPSFTDPIETPDIRIVIDTIPNPDVIQQPSVIPIVRLPSKTPTVTNVVGPIRVDIQLDQQIYPSQVLPYPIYDQPIEQPTIIETQLPSGILRPTLSETPSQDIIQIPPPSYLTQSPSGYTCSLNYQINTNIHINNICTLSSPSSSIFDSTASNSLFTDNGYSFESHHYPFQTIVISLKFTGYVQSLSLGSQSNVQRYGLRMFNPSRNVDDTYYSSIDPVTGQPIISNIHMSKVAIRLYINLYTTSDGRPPNNIQLNFNICFDLRSSSAGDEGLVMQGTPIRASPIMTPERIVPPIPIRVRVPESVPIILTIPTTIIKQPDSYDTIDTVPSQIISDDIPQQPVRIPSVPSIVASIDVDSDVEPQDVQDEPVIVAIDQPSVVITQQQQPAPYQRVVQPDSSSNVRVTVQVAEQTYPSFIIPSPSYVEPIEQPIVYERPLPNVILPSISIQTPIRQVIQAPQPSYLTQSPSGYTCSLNYQINTNIHINNICTLSSPSSSIFDSTASNSLFTDNGYSFESHHYPFQTIVISLKFTGYVQSLSLGSQSNVQRYGLRMFNPSRNVDDTYYSSIDPVTGQPIISNIHMSKVAIRLYINLYTTSDGRPPNNIQLNFNICFDLRSSSAGDEGLVMQGTPIRASPIMTPERIVPPIPIRVRVPESVPIILTIPTTIIKQPDSYNAIDTVPSQIIRDDIPQQPVRIPSVPSIVASIEVDSDVEPMMPDSEDGVDTFPSPIINEPDDIQVSATISVVDKPIVRQPNVIIEDQQRVVRPSNTQRIVMPSDSQDFIGTIFSPIRKMPTAVLDIQSPVIVPVRISHDRKEPVEVPIIEDAYPSKIISSPVYSEPGTPERRLPSKILPYISIEIEKPSIDMIPSPIMLSPTIPTDSRRETCACQCSMSGSRSISIIYDNDQESCTIGLTRKRRHHRYRNRYINSND</sequence>
<protein>
    <submittedName>
        <fullName evidence="1">Uncharacterized protein</fullName>
    </submittedName>
</protein>
<reference evidence="1" key="1">
    <citation type="submission" date="2021-02" db="EMBL/GenBank/DDBJ databases">
        <authorList>
            <person name="Nowell W R."/>
        </authorList>
    </citation>
    <scope>NUCLEOTIDE SEQUENCE</scope>
</reference>
<comment type="caution">
    <text evidence="1">The sequence shown here is derived from an EMBL/GenBank/DDBJ whole genome shotgun (WGS) entry which is preliminary data.</text>
</comment>
<organism evidence="1 2">
    <name type="scientific">Adineta steineri</name>
    <dbReference type="NCBI Taxonomy" id="433720"/>
    <lineage>
        <taxon>Eukaryota</taxon>
        <taxon>Metazoa</taxon>
        <taxon>Spiralia</taxon>
        <taxon>Gnathifera</taxon>
        <taxon>Rotifera</taxon>
        <taxon>Eurotatoria</taxon>
        <taxon>Bdelloidea</taxon>
        <taxon>Adinetida</taxon>
        <taxon>Adinetidae</taxon>
        <taxon>Adineta</taxon>
    </lineage>
</organism>